<dbReference type="AlphaFoldDB" id="A0A6J3M869"/>
<dbReference type="OrthoDB" id="3649348at2759"/>
<protein>
    <submittedName>
        <fullName evidence="2">Uncharacterized protein</fullName>
    </submittedName>
</protein>
<evidence type="ECO:0000313" key="2">
    <source>
        <dbReference type="RefSeq" id="XP_033461226.1"/>
    </source>
</evidence>
<gene>
    <name evidence="2" type="ORF">K489DRAFT_408604</name>
</gene>
<dbReference type="RefSeq" id="XP_033461226.1">
    <property type="nucleotide sequence ID" value="XM_033607494.1"/>
</dbReference>
<sequence>MSSPVPIALCGKLPHLTEHFKKHVQPDYEVVQHCDSVETAKVELPAVLRGDRPGVRRFLAVVVGGGFSPDELAEIRAVQGLEHLVWFYPASVNISKQSAPPPAEVIANGTLKAMRKVGLVQGVREGNVEPGVYDSIA</sequence>
<keyword evidence="1" id="KW-1185">Reference proteome</keyword>
<accession>A0A6J3M869</accession>
<proteinExistence type="predicted"/>
<reference evidence="2" key="3">
    <citation type="submission" date="2025-08" db="UniProtKB">
        <authorList>
            <consortium name="RefSeq"/>
        </authorList>
    </citation>
    <scope>IDENTIFICATION</scope>
    <source>
        <strain evidence="2">CBS 342.82</strain>
    </source>
</reference>
<reference evidence="2" key="2">
    <citation type="submission" date="2020-04" db="EMBL/GenBank/DDBJ databases">
        <authorList>
            <consortium name="NCBI Genome Project"/>
        </authorList>
    </citation>
    <scope>NUCLEOTIDE SEQUENCE</scope>
    <source>
        <strain evidence="2">CBS 342.82</strain>
    </source>
</reference>
<name>A0A6J3M869_9PEZI</name>
<organism evidence="2">
    <name type="scientific">Dissoconium aciculare CBS 342.82</name>
    <dbReference type="NCBI Taxonomy" id="1314786"/>
    <lineage>
        <taxon>Eukaryota</taxon>
        <taxon>Fungi</taxon>
        <taxon>Dikarya</taxon>
        <taxon>Ascomycota</taxon>
        <taxon>Pezizomycotina</taxon>
        <taxon>Dothideomycetes</taxon>
        <taxon>Dothideomycetidae</taxon>
        <taxon>Mycosphaerellales</taxon>
        <taxon>Dissoconiaceae</taxon>
        <taxon>Dissoconium</taxon>
    </lineage>
</organism>
<evidence type="ECO:0000313" key="1">
    <source>
        <dbReference type="Proteomes" id="UP000504637"/>
    </source>
</evidence>
<dbReference type="GeneID" id="54365294"/>
<dbReference type="Proteomes" id="UP000504637">
    <property type="component" value="Unplaced"/>
</dbReference>
<reference evidence="2" key="1">
    <citation type="submission" date="2020-01" db="EMBL/GenBank/DDBJ databases">
        <authorList>
            <consortium name="DOE Joint Genome Institute"/>
            <person name="Haridas S."/>
            <person name="Albert R."/>
            <person name="Binder M."/>
            <person name="Bloem J."/>
            <person name="Labutti K."/>
            <person name="Salamov A."/>
            <person name="Andreopoulos B."/>
            <person name="Baker S.E."/>
            <person name="Barry K."/>
            <person name="Bills G."/>
            <person name="Bluhm B.H."/>
            <person name="Cannon C."/>
            <person name="Castanera R."/>
            <person name="Culley D.E."/>
            <person name="Daum C."/>
            <person name="Ezra D."/>
            <person name="Gonzalez J.B."/>
            <person name="Henrissat B."/>
            <person name="Kuo A."/>
            <person name="Liang C."/>
            <person name="Lipzen A."/>
            <person name="Lutzoni F."/>
            <person name="Magnuson J."/>
            <person name="Mondo S."/>
            <person name="Nolan M."/>
            <person name="Ohm R."/>
            <person name="Pangilinan J."/>
            <person name="Park H.-J."/>
            <person name="Ramirez L."/>
            <person name="Alfaro M."/>
            <person name="Sun H."/>
            <person name="Tritt A."/>
            <person name="Yoshinaga Y."/>
            <person name="Zwiers L.-H."/>
            <person name="Turgeon B.G."/>
            <person name="Goodwin S.B."/>
            <person name="Spatafora J.W."/>
            <person name="Crous P.W."/>
            <person name="Grigoriev I.V."/>
        </authorList>
    </citation>
    <scope>NUCLEOTIDE SEQUENCE</scope>
    <source>
        <strain evidence="2">CBS 342.82</strain>
    </source>
</reference>